<dbReference type="GO" id="GO:0071973">
    <property type="term" value="P:bacterial-type flagellum-dependent cell motility"/>
    <property type="evidence" value="ECO:0007669"/>
    <property type="project" value="InterPro"/>
</dbReference>
<keyword evidence="6" id="KW-0282">Flagellum</keyword>
<proteinExistence type="inferred from homology"/>
<dbReference type="PANTHER" id="PTHR30381:SF0">
    <property type="entry name" value="FLAGELLAR P-RING PROTEIN"/>
    <property type="match status" value="1"/>
</dbReference>
<dbReference type="GO" id="GO:0030288">
    <property type="term" value="C:outer membrane-bounded periplasmic space"/>
    <property type="evidence" value="ECO:0007669"/>
    <property type="project" value="InterPro"/>
</dbReference>
<reference evidence="6 7" key="1">
    <citation type="submission" date="2020-04" db="EMBL/GenBank/DDBJ databases">
        <title>Ramlibacter sp. G-1-2-2 isolated from soil.</title>
        <authorList>
            <person name="Dahal R.H."/>
        </authorList>
    </citation>
    <scope>NUCLEOTIDE SEQUENCE [LARGE SCALE GENOMIC DNA]</scope>
    <source>
        <strain evidence="6 7">G-1-2-2</strain>
    </source>
</reference>
<keyword evidence="4 5" id="KW-0975">Bacterial flagellum</keyword>
<keyword evidence="7" id="KW-1185">Reference proteome</keyword>
<dbReference type="Pfam" id="PF02119">
    <property type="entry name" value="FlgI"/>
    <property type="match status" value="1"/>
</dbReference>
<dbReference type="Proteomes" id="UP000541185">
    <property type="component" value="Unassembled WGS sequence"/>
</dbReference>
<feature type="chain" id="PRO_5033185396" description="Flagellar P-ring protein" evidence="5">
    <location>
        <begin position="25"/>
        <end position="391"/>
    </location>
</feature>
<dbReference type="HAMAP" id="MF_00416">
    <property type="entry name" value="FlgI"/>
    <property type="match status" value="1"/>
</dbReference>
<dbReference type="InterPro" id="IPR001782">
    <property type="entry name" value="Flag_FlgI"/>
</dbReference>
<dbReference type="GO" id="GO:0005198">
    <property type="term" value="F:structural molecule activity"/>
    <property type="evidence" value="ECO:0007669"/>
    <property type="project" value="InterPro"/>
</dbReference>
<dbReference type="PANTHER" id="PTHR30381">
    <property type="entry name" value="FLAGELLAR P-RING PERIPLASMIC PROTEIN FLGI"/>
    <property type="match status" value="1"/>
</dbReference>
<evidence type="ECO:0000313" key="7">
    <source>
        <dbReference type="Proteomes" id="UP000541185"/>
    </source>
</evidence>
<keyword evidence="6" id="KW-0969">Cilium</keyword>
<name>A0A848H2S1_9BURK</name>
<organism evidence="6 7">
    <name type="scientific">Ramlibacter agri</name>
    <dbReference type="NCBI Taxonomy" id="2728837"/>
    <lineage>
        <taxon>Bacteria</taxon>
        <taxon>Pseudomonadati</taxon>
        <taxon>Pseudomonadota</taxon>
        <taxon>Betaproteobacteria</taxon>
        <taxon>Burkholderiales</taxon>
        <taxon>Comamonadaceae</taxon>
        <taxon>Ramlibacter</taxon>
    </lineage>
</organism>
<gene>
    <name evidence="5" type="primary">flgI</name>
    <name evidence="6" type="ORF">HHL11_06725</name>
</gene>
<evidence type="ECO:0000256" key="2">
    <source>
        <dbReference type="ARBA" id="ARBA00004117"/>
    </source>
</evidence>
<dbReference type="AlphaFoldDB" id="A0A848H2S1"/>
<sequence precursor="true">MRRHIRQVLLALLAAAFVAAPALAATALLLFTNPAAAAVAVAGGGSERIRDLATVSGVRVNQLIGYGVVVGLDGSGDATNQVQFTGQSVQSLLSQFGVTLPPGVTPQMKNVAAVMVTAALPAFAQPGQNIDITVSSLGNARSLRGGTLMLTPLRGADGEIYAMAQGSLVIGGAGASAGGSKVAINHLLAGRVPGGATVERAVANKALEAGDIHLELNQTDFSTAQLMAEAINKTLKQEVAEPLDARVVRVRFPGQGSRVRFIADLENIEVALAAPPAKVIVNARTGSVVINQSVRLGACAVAHGNLSVTVSSTPVVSQPAPLTTGGQTVVAEKADIRIQQGPGTLFAMPQAAELADVVKSLNALGASAQDLIGILQALKAAGALKADLEII</sequence>
<feature type="signal peptide" evidence="5">
    <location>
        <begin position="1"/>
        <end position="24"/>
    </location>
</feature>
<keyword evidence="3 5" id="KW-0732">Signal</keyword>
<evidence type="ECO:0000256" key="1">
    <source>
        <dbReference type="ARBA" id="ARBA00002591"/>
    </source>
</evidence>
<comment type="similarity">
    <text evidence="5">Belongs to the FlgI family.</text>
</comment>
<keyword evidence="6" id="KW-0966">Cell projection</keyword>
<comment type="caution">
    <text evidence="6">The sequence shown here is derived from an EMBL/GenBank/DDBJ whole genome shotgun (WGS) entry which is preliminary data.</text>
</comment>
<evidence type="ECO:0000256" key="3">
    <source>
        <dbReference type="ARBA" id="ARBA00022729"/>
    </source>
</evidence>
<dbReference type="NCBIfam" id="NF003676">
    <property type="entry name" value="PRK05303.1"/>
    <property type="match status" value="1"/>
</dbReference>
<evidence type="ECO:0000256" key="5">
    <source>
        <dbReference type="HAMAP-Rule" id="MF_00416"/>
    </source>
</evidence>
<protein>
    <recommendedName>
        <fullName evidence="5">Flagellar P-ring protein</fullName>
    </recommendedName>
    <alternativeName>
        <fullName evidence="5">Basal body P-ring protein</fullName>
    </alternativeName>
</protein>
<dbReference type="GO" id="GO:0009428">
    <property type="term" value="C:bacterial-type flagellum basal body, distal rod, P ring"/>
    <property type="evidence" value="ECO:0007669"/>
    <property type="project" value="InterPro"/>
</dbReference>
<comment type="subunit">
    <text evidence="5">The basal body constitutes a major portion of the flagellar organelle and consists of four rings (L,P,S, and M) mounted on a central rod.</text>
</comment>
<accession>A0A848H2S1</accession>
<comment type="function">
    <text evidence="1 5">Assembles around the rod to form the L-ring and probably protects the motor/basal body from shearing forces during rotation.</text>
</comment>
<comment type="subcellular location">
    <subcellularLocation>
        <location evidence="2 5">Bacterial flagellum basal body</location>
    </subcellularLocation>
</comment>
<dbReference type="PRINTS" id="PR01010">
    <property type="entry name" value="FLGPRINGFLGI"/>
</dbReference>
<dbReference type="EMBL" id="JABBFX010000001">
    <property type="protein sequence ID" value="NML43440.1"/>
    <property type="molecule type" value="Genomic_DNA"/>
</dbReference>
<evidence type="ECO:0000256" key="4">
    <source>
        <dbReference type="ARBA" id="ARBA00023143"/>
    </source>
</evidence>
<evidence type="ECO:0000313" key="6">
    <source>
        <dbReference type="EMBL" id="NML43440.1"/>
    </source>
</evidence>